<feature type="region of interest" description="Disordered" evidence="14">
    <location>
        <begin position="1"/>
        <end position="22"/>
    </location>
</feature>
<evidence type="ECO:0000256" key="3">
    <source>
        <dbReference type="ARBA" id="ARBA00022448"/>
    </source>
</evidence>
<evidence type="ECO:0000256" key="9">
    <source>
        <dbReference type="ARBA" id="ARBA00023065"/>
    </source>
</evidence>
<dbReference type="EMBL" id="SEOQ01000905">
    <property type="protein sequence ID" value="TFY55555.1"/>
    <property type="molecule type" value="Genomic_DNA"/>
</dbReference>
<evidence type="ECO:0000256" key="11">
    <source>
        <dbReference type="ARBA" id="ARBA00023303"/>
    </source>
</evidence>
<dbReference type="GO" id="GO:0034702">
    <property type="term" value="C:monoatomic ion channel complex"/>
    <property type="evidence" value="ECO:0007669"/>
    <property type="project" value="UniProtKB-KW"/>
</dbReference>
<dbReference type="InterPro" id="IPR027359">
    <property type="entry name" value="Volt_channel_dom_sf"/>
</dbReference>
<comment type="subcellular location">
    <subcellularLocation>
        <location evidence="1">Cell membrane</location>
        <topology evidence="1">Multi-pass membrane protein</topology>
    </subcellularLocation>
</comment>
<keyword evidence="4" id="KW-1003">Cell membrane</keyword>
<keyword evidence="7" id="KW-1133">Transmembrane helix</keyword>
<proteinExistence type="predicted"/>
<evidence type="ECO:0000256" key="14">
    <source>
        <dbReference type="SAM" id="MobiDB-lite"/>
    </source>
</evidence>
<organism evidence="16 17">
    <name type="scientific">Dentipellis fragilis</name>
    <dbReference type="NCBI Taxonomy" id="205917"/>
    <lineage>
        <taxon>Eukaryota</taxon>
        <taxon>Fungi</taxon>
        <taxon>Dikarya</taxon>
        <taxon>Basidiomycota</taxon>
        <taxon>Agaricomycotina</taxon>
        <taxon>Agaricomycetes</taxon>
        <taxon>Russulales</taxon>
        <taxon>Hericiaceae</taxon>
        <taxon>Dentipellis</taxon>
    </lineage>
</organism>
<evidence type="ECO:0000256" key="2">
    <source>
        <dbReference type="ARBA" id="ARBA00015897"/>
    </source>
</evidence>
<evidence type="ECO:0000256" key="4">
    <source>
        <dbReference type="ARBA" id="ARBA00022475"/>
    </source>
</evidence>
<dbReference type="InterPro" id="IPR005821">
    <property type="entry name" value="Ion_trans_dom"/>
</dbReference>
<evidence type="ECO:0000313" key="16">
    <source>
        <dbReference type="EMBL" id="TFY55555.1"/>
    </source>
</evidence>
<evidence type="ECO:0000256" key="8">
    <source>
        <dbReference type="ARBA" id="ARBA00023054"/>
    </source>
</evidence>
<evidence type="ECO:0000256" key="5">
    <source>
        <dbReference type="ARBA" id="ARBA00022692"/>
    </source>
</evidence>
<keyword evidence="8 13" id="KW-0175">Coiled coil</keyword>
<dbReference type="AlphaFoldDB" id="A0A4Y9XZP3"/>
<evidence type="ECO:0000256" key="12">
    <source>
        <dbReference type="ARBA" id="ARBA00031989"/>
    </source>
</evidence>
<keyword evidence="11" id="KW-0407">Ion channel</keyword>
<protein>
    <recommendedName>
        <fullName evidence="2">Voltage-gated hydrogen channel 1</fullName>
    </recommendedName>
    <alternativeName>
        <fullName evidence="12">Hydrogen voltage-gated channel 1</fullName>
    </alternativeName>
</protein>
<evidence type="ECO:0000256" key="10">
    <source>
        <dbReference type="ARBA" id="ARBA00023136"/>
    </source>
</evidence>
<dbReference type="STRING" id="205917.A0A4Y9XZP3"/>
<keyword evidence="5" id="KW-0812">Transmembrane</keyword>
<name>A0A4Y9XZP3_9AGAM</name>
<evidence type="ECO:0000256" key="1">
    <source>
        <dbReference type="ARBA" id="ARBA00004651"/>
    </source>
</evidence>
<keyword evidence="9" id="KW-0406">Ion transport</keyword>
<sequence>MSEQDPLLDQNDPEAAEAPRSRKWRTRVAEALESSAVHKLVIALTILDAGFVLTDLSYTLLSPGCEPPSGPDSPVWLDVLSELSTAITTIFLVEIPLSLWSLGLNFYNPWGEVPHSSLHLFDALIILVTFILEVILRGKERELASLLIVLRLWRLIKLVGGVAVSTGEIEDDDLKELAQTKRELVQARSALSDTQLENQKLRMRLASFENEGDN</sequence>
<keyword evidence="3" id="KW-0813">Transport</keyword>
<dbReference type="Pfam" id="PF00520">
    <property type="entry name" value="Ion_trans"/>
    <property type="match status" value="1"/>
</dbReference>
<evidence type="ECO:0000259" key="15">
    <source>
        <dbReference type="Pfam" id="PF00520"/>
    </source>
</evidence>
<keyword evidence="17" id="KW-1185">Reference proteome</keyword>
<comment type="caution">
    <text evidence="16">The sequence shown here is derived from an EMBL/GenBank/DDBJ whole genome shotgun (WGS) entry which is preliminary data.</text>
</comment>
<dbReference type="PANTHER" id="PTHR46480">
    <property type="entry name" value="F20B24.22"/>
    <property type="match status" value="1"/>
</dbReference>
<keyword evidence="10" id="KW-0472">Membrane</keyword>
<dbReference type="OrthoDB" id="427456at2759"/>
<dbReference type="Gene3D" id="1.20.120.350">
    <property type="entry name" value="Voltage-gated potassium channels. Chain C"/>
    <property type="match status" value="1"/>
</dbReference>
<evidence type="ECO:0000256" key="6">
    <source>
        <dbReference type="ARBA" id="ARBA00022882"/>
    </source>
</evidence>
<evidence type="ECO:0000256" key="13">
    <source>
        <dbReference type="SAM" id="Coils"/>
    </source>
</evidence>
<dbReference type="InterPro" id="IPR031846">
    <property type="entry name" value="Hvcn1"/>
</dbReference>
<dbReference type="GO" id="GO:0005886">
    <property type="term" value="C:plasma membrane"/>
    <property type="evidence" value="ECO:0007669"/>
    <property type="project" value="UniProtKB-SubCell"/>
</dbReference>
<feature type="coiled-coil region" evidence="13">
    <location>
        <begin position="177"/>
        <end position="211"/>
    </location>
</feature>
<dbReference type="PANTHER" id="PTHR46480:SF1">
    <property type="entry name" value="VOLTAGE-GATED HYDROGEN CHANNEL 1"/>
    <property type="match status" value="1"/>
</dbReference>
<reference evidence="16 17" key="1">
    <citation type="submission" date="2019-02" db="EMBL/GenBank/DDBJ databases">
        <title>Genome sequencing of the rare red list fungi Dentipellis fragilis.</title>
        <authorList>
            <person name="Buettner E."/>
            <person name="Kellner H."/>
        </authorList>
    </citation>
    <scope>NUCLEOTIDE SEQUENCE [LARGE SCALE GENOMIC DNA]</scope>
    <source>
        <strain evidence="16 17">DSM 105465</strain>
    </source>
</reference>
<gene>
    <name evidence="16" type="ORF">EVG20_g9279</name>
</gene>
<feature type="domain" description="Ion transport" evidence="15">
    <location>
        <begin position="69"/>
        <end position="159"/>
    </location>
</feature>
<keyword evidence="6" id="KW-0851">Voltage-gated channel</keyword>
<dbReference type="GO" id="GO:0030171">
    <property type="term" value="F:voltage-gated proton channel activity"/>
    <property type="evidence" value="ECO:0007669"/>
    <property type="project" value="InterPro"/>
</dbReference>
<evidence type="ECO:0000313" key="17">
    <source>
        <dbReference type="Proteomes" id="UP000298327"/>
    </source>
</evidence>
<dbReference type="Proteomes" id="UP000298327">
    <property type="component" value="Unassembled WGS sequence"/>
</dbReference>
<evidence type="ECO:0000256" key="7">
    <source>
        <dbReference type="ARBA" id="ARBA00022989"/>
    </source>
</evidence>
<accession>A0A4Y9XZP3</accession>
<dbReference type="SUPFAM" id="SSF81324">
    <property type="entry name" value="Voltage-gated potassium channels"/>
    <property type="match status" value="1"/>
</dbReference>